<keyword evidence="2" id="KW-1185">Reference proteome</keyword>
<organism evidence="1 2">
    <name type="scientific">Agromyces salentinus</name>
    <dbReference type="NCBI Taxonomy" id="269421"/>
    <lineage>
        <taxon>Bacteria</taxon>
        <taxon>Bacillati</taxon>
        <taxon>Actinomycetota</taxon>
        <taxon>Actinomycetes</taxon>
        <taxon>Micrococcales</taxon>
        <taxon>Microbacteriaceae</taxon>
        <taxon>Agromyces</taxon>
    </lineage>
</organism>
<evidence type="ECO:0008006" key="3">
    <source>
        <dbReference type="Google" id="ProtNLM"/>
    </source>
</evidence>
<dbReference type="RefSeq" id="WP_157426421.1">
    <property type="nucleotide sequence ID" value="NZ_BAAANK010000005.1"/>
</dbReference>
<dbReference type="SUPFAM" id="SSF48264">
    <property type="entry name" value="Cytochrome P450"/>
    <property type="match status" value="1"/>
</dbReference>
<sequence length="300" mass="30249">MTTTIIDPGAVRRHLADPALRVPEADAASARPIERFRAASSRFVNGDAHDVRRARLEQRLADLDPAELAETAARMTRAASTASTAPTAPTAASTAATLSDLTISRRIPVACLARHLGFNRPERLPQLVATIAAAYPTGIAAVEGDGVIAADAADAAVDVALQAAVDGDAALDLQLLVQSCLATASLIDGALAAVAAAPAVSTRTALVQTLARRPPVPATRRVDPHGAVLVLPLGDPAAHPAADDPASMLAFGSGPRACPAPAHALAIAAAVVDVLRAHGHPLAATDASSASRTAGSGGDR</sequence>
<dbReference type="PROSITE" id="PS00086">
    <property type="entry name" value="CYTOCHROME_P450"/>
    <property type="match status" value="1"/>
</dbReference>
<gene>
    <name evidence="1" type="ORF">GCM10009750_20960</name>
</gene>
<dbReference type="EMBL" id="BAAANK010000005">
    <property type="protein sequence ID" value="GAA1836075.1"/>
    <property type="molecule type" value="Genomic_DNA"/>
</dbReference>
<dbReference type="Proteomes" id="UP001501746">
    <property type="component" value="Unassembled WGS sequence"/>
</dbReference>
<accession>A0ABN2MRE1</accession>
<protein>
    <recommendedName>
        <fullName evidence="3">Cytochrome P450</fullName>
    </recommendedName>
</protein>
<name>A0ABN2MRE1_9MICO</name>
<dbReference type="InterPro" id="IPR036396">
    <property type="entry name" value="Cyt_P450_sf"/>
</dbReference>
<comment type="caution">
    <text evidence="1">The sequence shown here is derived from an EMBL/GenBank/DDBJ whole genome shotgun (WGS) entry which is preliminary data.</text>
</comment>
<dbReference type="InterPro" id="IPR017972">
    <property type="entry name" value="Cyt_P450_CS"/>
</dbReference>
<proteinExistence type="predicted"/>
<evidence type="ECO:0000313" key="1">
    <source>
        <dbReference type="EMBL" id="GAA1836075.1"/>
    </source>
</evidence>
<reference evidence="1 2" key="1">
    <citation type="journal article" date="2019" name="Int. J. Syst. Evol. Microbiol.">
        <title>The Global Catalogue of Microorganisms (GCM) 10K type strain sequencing project: providing services to taxonomists for standard genome sequencing and annotation.</title>
        <authorList>
            <consortium name="The Broad Institute Genomics Platform"/>
            <consortium name="The Broad Institute Genome Sequencing Center for Infectious Disease"/>
            <person name="Wu L."/>
            <person name="Ma J."/>
        </authorList>
    </citation>
    <scope>NUCLEOTIDE SEQUENCE [LARGE SCALE GENOMIC DNA]</scope>
    <source>
        <strain evidence="1 2">JCM 14323</strain>
    </source>
</reference>
<evidence type="ECO:0000313" key="2">
    <source>
        <dbReference type="Proteomes" id="UP001501746"/>
    </source>
</evidence>